<sequence>MHSWKFFVSFFVLAVSSIQYGLVTFAKKKKNNNGRDDQAHFSMKVFNCLLIVGDLLVENELIFFISFNTNKINKFSVRSNKKVLIRFNFFLFTQESFCFLESGFIPPEISPVFNLKFLFLKIKYEDLVLNGLRYNSSSGISGGLKRVYDLAQKCCMKNMNYGTQHQVMEIVPCKPLANKRLIPLTLIGENSTNWYIRTEFADLDHFLQGISPAQPQVICCHISKAIFQILPCVIEQGLCNPFSHLNIFLCYLYIATKHSMHNAIKAVQPCMQQFILLLCLFIGTKHSIYNEIKAVQPCMHLHILLCKMISYPKQSSFISGNQNQTKKEVQEHTTDSNIDSRRRLKYRFSFLESNSKREEKYRRESRHCAIKSDNGIWKIFGVSSIRNVERRKEGLLMKVNIDFFLKDVDLELFLIKLKRRVSRGAWIKKVRVCCGEFREAGDKFRGAGNNKTPHFYN</sequence>
<dbReference type="VEuPathDB" id="FungiDB:VP01_1017g1"/>
<dbReference type="Proteomes" id="UP000037035">
    <property type="component" value="Unassembled WGS sequence"/>
</dbReference>
<keyword evidence="1" id="KW-1133">Transmembrane helix</keyword>
<keyword evidence="1" id="KW-0812">Transmembrane</keyword>
<dbReference type="EMBL" id="LAVV01000199">
    <property type="protein sequence ID" value="KNZ64539.1"/>
    <property type="molecule type" value="Genomic_DNA"/>
</dbReference>
<feature type="transmembrane region" description="Helical" evidence="1">
    <location>
        <begin position="6"/>
        <end position="25"/>
    </location>
</feature>
<dbReference type="AlphaFoldDB" id="A0A0L6VV78"/>
<evidence type="ECO:0000313" key="3">
    <source>
        <dbReference type="Proteomes" id="UP000037035"/>
    </source>
</evidence>
<organism evidence="2 3">
    <name type="scientific">Puccinia sorghi</name>
    <dbReference type="NCBI Taxonomy" id="27349"/>
    <lineage>
        <taxon>Eukaryota</taxon>
        <taxon>Fungi</taxon>
        <taxon>Dikarya</taxon>
        <taxon>Basidiomycota</taxon>
        <taxon>Pucciniomycotina</taxon>
        <taxon>Pucciniomycetes</taxon>
        <taxon>Pucciniales</taxon>
        <taxon>Pucciniaceae</taxon>
        <taxon>Puccinia</taxon>
    </lineage>
</organism>
<keyword evidence="1" id="KW-0472">Membrane</keyword>
<evidence type="ECO:0000313" key="2">
    <source>
        <dbReference type="EMBL" id="KNZ64539.1"/>
    </source>
</evidence>
<comment type="caution">
    <text evidence="2">The sequence shown here is derived from an EMBL/GenBank/DDBJ whole genome shotgun (WGS) entry which is preliminary data.</text>
</comment>
<accession>A0A0L6VV78</accession>
<reference evidence="2" key="1">
    <citation type="submission" date="2015-08" db="EMBL/GenBank/DDBJ databases">
        <title>Next Generation Sequencing and Analysis of the Genome of Puccinia sorghi L Schw, the Causal Agent of Maize Common Rust.</title>
        <authorList>
            <person name="Rochi L."/>
            <person name="Burguener G."/>
            <person name="Darino M."/>
            <person name="Turjanski A."/>
            <person name="Kreff E."/>
            <person name="Dieguez M.J."/>
            <person name="Sacco F."/>
        </authorList>
    </citation>
    <scope>NUCLEOTIDE SEQUENCE [LARGE SCALE GENOMIC DNA]</scope>
    <source>
        <strain evidence="2">RO10H11247</strain>
    </source>
</reference>
<keyword evidence="3" id="KW-1185">Reference proteome</keyword>
<protein>
    <submittedName>
        <fullName evidence="2">Putative signal peptide protein</fullName>
    </submittedName>
</protein>
<proteinExistence type="predicted"/>
<name>A0A0L6VV78_9BASI</name>
<evidence type="ECO:0000256" key="1">
    <source>
        <dbReference type="SAM" id="Phobius"/>
    </source>
</evidence>
<feature type="transmembrane region" description="Helical" evidence="1">
    <location>
        <begin position="45"/>
        <end position="67"/>
    </location>
</feature>
<gene>
    <name evidence="2" type="ORF">VP01_1017g1</name>
</gene>